<accession>A0A8S4PPF5</accession>
<dbReference type="SMART" id="SM00034">
    <property type="entry name" value="CLECT"/>
    <property type="match status" value="1"/>
</dbReference>
<dbReference type="PROSITE" id="PS50041">
    <property type="entry name" value="C_TYPE_LECTIN_2"/>
    <property type="match status" value="1"/>
</dbReference>
<keyword evidence="2" id="KW-0732">Signal</keyword>
<gene>
    <name evidence="4" type="ORF">OFUS_LOCUS19941</name>
</gene>
<organism evidence="4 5">
    <name type="scientific">Owenia fusiformis</name>
    <name type="common">Polychaete worm</name>
    <dbReference type="NCBI Taxonomy" id="6347"/>
    <lineage>
        <taxon>Eukaryota</taxon>
        <taxon>Metazoa</taxon>
        <taxon>Spiralia</taxon>
        <taxon>Lophotrochozoa</taxon>
        <taxon>Annelida</taxon>
        <taxon>Polychaeta</taxon>
        <taxon>Sedentaria</taxon>
        <taxon>Canalipalpata</taxon>
        <taxon>Sabellida</taxon>
        <taxon>Oweniida</taxon>
        <taxon>Oweniidae</taxon>
        <taxon>Owenia</taxon>
    </lineage>
</organism>
<dbReference type="InterPro" id="IPR016187">
    <property type="entry name" value="CTDL_fold"/>
</dbReference>
<dbReference type="OrthoDB" id="6128183at2759"/>
<proteinExistence type="predicted"/>
<dbReference type="SUPFAM" id="SSF56436">
    <property type="entry name" value="C-type lectin-like"/>
    <property type="match status" value="1"/>
</dbReference>
<evidence type="ECO:0000313" key="5">
    <source>
        <dbReference type="Proteomes" id="UP000749559"/>
    </source>
</evidence>
<evidence type="ECO:0000256" key="2">
    <source>
        <dbReference type="SAM" id="SignalP"/>
    </source>
</evidence>
<dbReference type="PANTHER" id="PTHR22803">
    <property type="entry name" value="MANNOSE, PHOSPHOLIPASE, LECTIN RECEPTOR RELATED"/>
    <property type="match status" value="1"/>
</dbReference>
<dbReference type="Proteomes" id="UP000749559">
    <property type="component" value="Unassembled WGS sequence"/>
</dbReference>
<dbReference type="CDD" id="cd00037">
    <property type="entry name" value="CLECT"/>
    <property type="match status" value="1"/>
</dbReference>
<protein>
    <recommendedName>
        <fullName evidence="3">C-type lectin domain-containing protein</fullName>
    </recommendedName>
</protein>
<evidence type="ECO:0000259" key="3">
    <source>
        <dbReference type="PROSITE" id="PS50041"/>
    </source>
</evidence>
<keyword evidence="1" id="KW-1015">Disulfide bond</keyword>
<evidence type="ECO:0000256" key="1">
    <source>
        <dbReference type="ARBA" id="ARBA00023157"/>
    </source>
</evidence>
<evidence type="ECO:0000313" key="4">
    <source>
        <dbReference type="EMBL" id="CAH1795396.1"/>
    </source>
</evidence>
<feature type="domain" description="C-type lectin" evidence="3">
    <location>
        <begin position="59"/>
        <end position="184"/>
    </location>
</feature>
<comment type="caution">
    <text evidence="4">The sequence shown here is derived from an EMBL/GenBank/DDBJ whole genome shotgun (WGS) entry which is preliminary data.</text>
</comment>
<dbReference type="EMBL" id="CAIIXF020000009">
    <property type="protein sequence ID" value="CAH1795396.1"/>
    <property type="molecule type" value="Genomic_DNA"/>
</dbReference>
<dbReference type="Pfam" id="PF00059">
    <property type="entry name" value="Lectin_C"/>
    <property type="match status" value="1"/>
</dbReference>
<feature type="signal peptide" evidence="2">
    <location>
        <begin position="1"/>
        <end position="24"/>
    </location>
</feature>
<dbReference type="InterPro" id="IPR050111">
    <property type="entry name" value="C-type_lectin/snaclec_domain"/>
</dbReference>
<name>A0A8S4PPF5_OWEFU</name>
<dbReference type="AlphaFoldDB" id="A0A8S4PPF5"/>
<dbReference type="InterPro" id="IPR018378">
    <property type="entry name" value="C-type_lectin_CS"/>
</dbReference>
<keyword evidence="5" id="KW-1185">Reference proteome</keyword>
<reference evidence="4" key="1">
    <citation type="submission" date="2022-03" db="EMBL/GenBank/DDBJ databases">
        <authorList>
            <person name="Martin C."/>
        </authorList>
    </citation>
    <scope>NUCLEOTIDE SEQUENCE</scope>
</reference>
<dbReference type="PROSITE" id="PS00615">
    <property type="entry name" value="C_TYPE_LECTIN_1"/>
    <property type="match status" value="1"/>
</dbReference>
<sequence>MQRKIESMLIQMAVMLTLLHLSMSAKNCCKDIKSIKSDIETLKKSVQCQSSCPTYFTRHLDSCYLFVTMPNAAATWSDASYYCSTHNAHLVAIETEAEHTYIVGKLHSDGKSGLYFWTGGNDLTGEWQWSGGPCFETKPMEFTKWHPGQPDEASGNENCMDLHAKWSLNWNDFNCDHKIQSICEINLI</sequence>
<dbReference type="InterPro" id="IPR016186">
    <property type="entry name" value="C-type_lectin-like/link_sf"/>
</dbReference>
<feature type="chain" id="PRO_5035772910" description="C-type lectin domain-containing protein" evidence="2">
    <location>
        <begin position="25"/>
        <end position="188"/>
    </location>
</feature>
<dbReference type="InterPro" id="IPR001304">
    <property type="entry name" value="C-type_lectin-like"/>
</dbReference>
<dbReference type="Gene3D" id="3.10.100.10">
    <property type="entry name" value="Mannose-Binding Protein A, subunit A"/>
    <property type="match status" value="1"/>
</dbReference>